<feature type="compositionally biased region" description="Low complexity" evidence="1">
    <location>
        <begin position="70"/>
        <end position="86"/>
    </location>
</feature>
<accession>A0AAV2FQ56</accession>
<evidence type="ECO:0000313" key="2">
    <source>
        <dbReference type="EMBL" id="CAL1400491.1"/>
    </source>
</evidence>
<evidence type="ECO:0000313" key="3">
    <source>
        <dbReference type="Proteomes" id="UP001497516"/>
    </source>
</evidence>
<protein>
    <submittedName>
        <fullName evidence="2">Uncharacterized protein</fullName>
    </submittedName>
</protein>
<dbReference type="Proteomes" id="UP001497516">
    <property type="component" value="Chromosome 7"/>
</dbReference>
<feature type="region of interest" description="Disordered" evidence="1">
    <location>
        <begin position="1"/>
        <end position="120"/>
    </location>
</feature>
<proteinExistence type="predicted"/>
<dbReference type="EMBL" id="OZ034820">
    <property type="protein sequence ID" value="CAL1400491.1"/>
    <property type="molecule type" value="Genomic_DNA"/>
</dbReference>
<name>A0AAV2FQ56_9ROSI</name>
<gene>
    <name evidence="2" type="ORF">LTRI10_LOCUS40617</name>
</gene>
<organism evidence="2 3">
    <name type="scientific">Linum trigynum</name>
    <dbReference type="NCBI Taxonomy" id="586398"/>
    <lineage>
        <taxon>Eukaryota</taxon>
        <taxon>Viridiplantae</taxon>
        <taxon>Streptophyta</taxon>
        <taxon>Embryophyta</taxon>
        <taxon>Tracheophyta</taxon>
        <taxon>Spermatophyta</taxon>
        <taxon>Magnoliopsida</taxon>
        <taxon>eudicotyledons</taxon>
        <taxon>Gunneridae</taxon>
        <taxon>Pentapetalae</taxon>
        <taxon>rosids</taxon>
        <taxon>fabids</taxon>
        <taxon>Malpighiales</taxon>
        <taxon>Linaceae</taxon>
        <taxon>Linum</taxon>
    </lineage>
</organism>
<dbReference type="AlphaFoldDB" id="A0AAV2FQ56"/>
<feature type="compositionally biased region" description="Pro residues" evidence="1">
    <location>
        <begin position="91"/>
        <end position="108"/>
    </location>
</feature>
<evidence type="ECO:0000256" key="1">
    <source>
        <dbReference type="SAM" id="MobiDB-lite"/>
    </source>
</evidence>
<feature type="compositionally biased region" description="Low complexity" evidence="1">
    <location>
        <begin position="31"/>
        <end position="46"/>
    </location>
</feature>
<reference evidence="2 3" key="1">
    <citation type="submission" date="2024-04" db="EMBL/GenBank/DDBJ databases">
        <authorList>
            <person name="Fracassetti M."/>
        </authorList>
    </citation>
    <scope>NUCLEOTIDE SEQUENCE [LARGE SCALE GENOMIC DNA]</scope>
</reference>
<sequence>MLNAEVETLAASSRRRPPASREAKPETQICSAVSPSAWSVAISSSPEARAQRNAPTRPRVPTPPVPISTLDSLRLYLRPSLPSPVRQATRRPPPPDGLSLLPPTPDSHPAPTDSTTHSSP</sequence>
<keyword evidence="3" id="KW-1185">Reference proteome</keyword>